<protein>
    <submittedName>
        <fullName evidence="2">Uncharacterized protein</fullName>
    </submittedName>
</protein>
<evidence type="ECO:0000256" key="1">
    <source>
        <dbReference type="SAM" id="MobiDB-lite"/>
    </source>
</evidence>
<name>A0ABP0JDP9_9DINO</name>
<gene>
    <name evidence="2" type="ORF">SCF082_LOCUS11483</name>
</gene>
<feature type="region of interest" description="Disordered" evidence="1">
    <location>
        <begin position="252"/>
        <end position="309"/>
    </location>
</feature>
<evidence type="ECO:0000313" key="2">
    <source>
        <dbReference type="EMBL" id="CAK9012337.1"/>
    </source>
</evidence>
<comment type="caution">
    <text evidence="2">The sequence shown here is derived from an EMBL/GenBank/DDBJ whole genome shotgun (WGS) entry which is preliminary data.</text>
</comment>
<dbReference type="EMBL" id="CAXAMM010006781">
    <property type="protein sequence ID" value="CAK9012337.1"/>
    <property type="molecule type" value="Genomic_DNA"/>
</dbReference>
<accession>A0ABP0JDP9</accession>
<feature type="region of interest" description="Disordered" evidence="1">
    <location>
        <begin position="31"/>
        <end position="52"/>
    </location>
</feature>
<keyword evidence="3" id="KW-1185">Reference proteome</keyword>
<proteinExistence type="predicted"/>
<evidence type="ECO:0000313" key="3">
    <source>
        <dbReference type="Proteomes" id="UP001642464"/>
    </source>
</evidence>
<feature type="region of interest" description="Disordered" evidence="1">
    <location>
        <begin position="542"/>
        <end position="567"/>
    </location>
</feature>
<feature type="compositionally biased region" description="Basic and acidic residues" evidence="1">
    <location>
        <begin position="273"/>
        <end position="284"/>
    </location>
</feature>
<reference evidence="2 3" key="1">
    <citation type="submission" date="2024-02" db="EMBL/GenBank/DDBJ databases">
        <authorList>
            <person name="Chen Y."/>
            <person name="Shah S."/>
            <person name="Dougan E. K."/>
            <person name="Thang M."/>
            <person name="Chan C."/>
        </authorList>
    </citation>
    <scope>NUCLEOTIDE SEQUENCE [LARGE SCALE GENOMIC DNA]</scope>
</reference>
<organism evidence="2 3">
    <name type="scientific">Durusdinium trenchii</name>
    <dbReference type="NCBI Taxonomy" id="1381693"/>
    <lineage>
        <taxon>Eukaryota</taxon>
        <taxon>Sar</taxon>
        <taxon>Alveolata</taxon>
        <taxon>Dinophyceae</taxon>
        <taxon>Suessiales</taxon>
        <taxon>Symbiodiniaceae</taxon>
        <taxon>Durusdinium</taxon>
    </lineage>
</organism>
<dbReference type="Proteomes" id="UP001642464">
    <property type="component" value="Unassembled WGS sequence"/>
</dbReference>
<sequence length="702" mass="78001">MPQEDLRTVATKLIRGIGDLFPKQHVEKAVTRAEAEVPAPKKAATPDDDEEELLKRTSKWRKRYLRAECQKLHKQIVERKASEEVFLKNMMLFFRDEDGKSITQRMEIQDLADQYEELNTHSEQQDMEGEALQACLELMTAYADDAKRRNTFLIETLTTLLSNQPTLPGEQDDSARVWEECVVSSYQRLVDDFDTCTDDMFGRRNMFLDRLEDAKRENKEQALQMALLMQATTQAREKLDAFKRRYFWDTSSQSLSTPRPKLPVADELGPPSVERKDPESHLEDLPEISEELSPSSIRSREKQPEQEPDIGVQAEQHAETAAPVQLSHAECQRHLHSLLPQAVPMQHHRMCSPPRLPVYKTSPATPRFVGWQFQSHPPAPGPRYIAEPTTIPRRRVSVSPPRIVGVMPPPPQILGAQHIPWQCSGASVRVPSPVSEGVRAEPGMAMPRRASSPCAPCPSRSDAHIAGHMCSSREARLSGANPGVCLRPSGLGGPCSSPRYRTSLPDPLHGRATVPIYRASPCQFSPRRPAHVAAVRSPSPLRVDHVAPPRAVSPDSPPVRAQPAQPVTYHRASVPVGPRTRTPSPCAPVSVHSGQPLRMVVTAHPLADASRGMQASCQVPPSLRGNAGLSWELPRGCSPPVLHTAAAPVLRTPLRSRSPLACNRGRAEQRWPQVSHVFSPLSRSIQAPRTMEPRLTVPGNRF</sequence>